<accession>A0A6J7VD88</accession>
<sequence length="92" mass="9661">MILTPTLLMVALPLVSARTVPVTFTMPFCVVPAAGVAMDTLGPMLSVTNDFDSEIAMRPLESLVKSVTVYVSFAHTVVSIAKETAPVGGVHT</sequence>
<dbReference type="EMBL" id="CAFBRC010000044">
    <property type="protein sequence ID" value="CAB5075482.1"/>
    <property type="molecule type" value="Genomic_DNA"/>
</dbReference>
<gene>
    <name evidence="1" type="ORF">UFOPK4367_00805</name>
</gene>
<dbReference type="AlphaFoldDB" id="A0A6J7VD88"/>
<reference evidence="1" key="1">
    <citation type="submission" date="2020-05" db="EMBL/GenBank/DDBJ databases">
        <authorList>
            <person name="Chiriac C."/>
            <person name="Salcher M."/>
            <person name="Ghai R."/>
            <person name="Kavagutti S V."/>
        </authorList>
    </citation>
    <scope>NUCLEOTIDE SEQUENCE</scope>
</reference>
<name>A0A6J7VD88_9ZZZZ</name>
<protein>
    <submittedName>
        <fullName evidence="1">Unannotated protein</fullName>
    </submittedName>
</protein>
<proteinExistence type="predicted"/>
<evidence type="ECO:0000313" key="1">
    <source>
        <dbReference type="EMBL" id="CAB5075482.1"/>
    </source>
</evidence>
<organism evidence="1">
    <name type="scientific">freshwater metagenome</name>
    <dbReference type="NCBI Taxonomy" id="449393"/>
    <lineage>
        <taxon>unclassified sequences</taxon>
        <taxon>metagenomes</taxon>
        <taxon>ecological metagenomes</taxon>
    </lineage>
</organism>